<dbReference type="Proteomes" id="UP000233293">
    <property type="component" value="Unassembled WGS sequence"/>
</dbReference>
<dbReference type="GO" id="GO:0016491">
    <property type="term" value="F:oxidoreductase activity"/>
    <property type="evidence" value="ECO:0007669"/>
    <property type="project" value="TreeGrafter"/>
</dbReference>
<feature type="domain" description="Doubled CXXCH motif" evidence="4">
    <location>
        <begin position="180"/>
        <end position="222"/>
    </location>
</feature>
<evidence type="ECO:0000256" key="3">
    <source>
        <dbReference type="SAM" id="SignalP"/>
    </source>
</evidence>
<dbReference type="InterPro" id="IPR010177">
    <property type="entry name" value="Paired_CXXCH_1"/>
</dbReference>
<dbReference type="Gene3D" id="3.90.10.10">
    <property type="entry name" value="Cytochrome C3"/>
    <property type="match status" value="1"/>
</dbReference>
<comment type="caution">
    <text evidence="6">The sequence shown here is derived from an EMBL/GenBank/DDBJ whole genome shotgun (WGS) entry which is preliminary data.</text>
</comment>
<feature type="domain" description="Doubled CXXCH motif" evidence="4">
    <location>
        <begin position="229"/>
        <end position="265"/>
    </location>
</feature>
<dbReference type="SUPFAM" id="SSF48695">
    <property type="entry name" value="Multiheme cytochromes"/>
    <property type="match status" value="1"/>
</dbReference>
<dbReference type="EMBL" id="PIUM01000012">
    <property type="protein sequence ID" value="PKU24304.1"/>
    <property type="molecule type" value="Genomic_DNA"/>
</dbReference>
<dbReference type="PANTHER" id="PTHR35038:SF6">
    <property type="entry name" value="SURFACE LOCALIZED DECAHEME CYTOCHROME C LIPOPROTEIN"/>
    <property type="match status" value="1"/>
</dbReference>
<proteinExistence type="predicted"/>
<dbReference type="InterPro" id="IPR020015">
    <property type="entry name" value="Decahaem_cyt-c_DmsE"/>
</dbReference>
<evidence type="ECO:0000256" key="1">
    <source>
        <dbReference type="ARBA" id="ARBA00022729"/>
    </source>
</evidence>
<gene>
    <name evidence="6" type="ORF">CWS72_11960</name>
</gene>
<dbReference type="OrthoDB" id="9814800at2"/>
<accession>A0A2N3PV72</accession>
<dbReference type="InterPro" id="IPR036280">
    <property type="entry name" value="Multihaem_cyt_sf"/>
</dbReference>
<dbReference type="NCBIfam" id="TIGR03508">
    <property type="entry name" value="decahem_SO"/>
    <property type="match status" value="1"/>
</dbReference>
<dbReference type="Pfam" id="PF09699">
    <property type="entry name" value="Paired_CXXCH_1"/>
    <property type="match status" value="2"/>
</dbReference>
<name>A0A2N3PV72_9PROT</name>
<feature type="region of interest" description="Disordered" evidence="2">
    <location>
        <begin position="78"/>
        <end position="107"/>
    </location>
</feature>
<dbReference type="NCBIfam" id="TIGR01905">
    <property type="entry name" value="paired_CXXCH_1"/>
    <property type="match status" value="2"/>
</dbReference>
<reference evidence="7" key="1">
    <citation type="submission" date="2017-12" db="EMBL/GenBank/DDBJ databases">
        <title>Draft genome sequence of Telmatospirillum siberiense 26-4b1T, an acidotolerant peatland alphaproteobacterium potentially involved in sulfur cycling.</title>
        <authorList>
            <person name="Hausmann B."/>
            <person name="Pjevac P."/>
            <person name="Schreck K."/>
            <person name="Herbold C.W."/>
            <person name="Daims H."/>
            <person name="Wagner M."/>
            <person name="Pester M."/>
            <person name="Loy A."/>
        </authorList>
    </citation>
    <scope>NUCLEOTIDE SEQUENCE [LARGE SCALE GENOMIC DNA]</scope>
    <source>
        <strain evidence="7">26-4b1</strain>
    </source>
</reference>
<dbReference type="Pfam" id="PF22678">
    <property type="entry name" value="Cytochrom_c_NrfB-like"/>
    <property type="match status" value="1"/>
</dbReference>
<feature type="chain" id="PRO_5014723303" evidence="3">
    <location>
        <begin position="26"/>
        <end position="317"/>
    </location>
</feature>
<dbReference type="PANTHER" id="PTHR35038">
    <property type="entry name" value="DISSIMILATORY SULFITE REDUCTASE SIRA"/>
    <property type="match status" value="1"/>
</dbReference>
<evidence type="ECO:0000313" key="7">
    <source>
        <dbReference type="Proteomes" id="UP000233293"/>
    </source>
</evidence>
<protein>
    <submittedName>
        <fullName evidence="6">Cytochrome C</fullName>
    </submittedName>
</protein>
<evidence type="ECO:0000313" key="6">
    <source>
        <dbReference type="EMBL" id="PKU24304.1"/>
    </source>
</evidence>
<evidence type="ECO:0000256" key="2">
    <source>
        <dbReference type="SAM" id="MobiDB-lite"/>
    </source>
</evidence>
<dbReference type="RefSeq" id="WP_101250843.1">
    <property type="nucleotide sequence ID" value="NZ_PIUM01000012.1"/>
</dbReference>
<keyword evidence="7" id="KW-1185">Reference proteome</keyword>
<organism evidence="6 7">
    <name type="scientific">Telmatospirillum siberiense</name>
    <dbReference type="NCBI Taxonomy" id="382514"/>
    <lineage>
        <taxon>Bacteria</taxon>
        <taxon>Pseudomonadati</taxon>
        <taxon>Pseudomonadota</taxon>
        <taxon>Alphaproteobacteria</taxon>
        <taxon>Rhodospirillales</taxon>
        <taxon>Rhodospirillaceae</taxon>
        <taxon>Telmatospirillum</taxon>
    </lineage>
</organism>
<keyword evidence="1 3" id="KW-0732">Signal</keyword>
<feature type="domain" description="Cytochrome c-type protein NrfB-like" evidence="5">
    <location>
        <begin position="77"/>
        <end position="155"/>
    </location>
</feature>
<dbReference type="AlphaFoldDB" id="A0A2N3PV72"/>
<dbReference type="InterPro" id="IPR053875">
    <property type="entry name" value="Cytochrom_c_NrfB-like_dom"/>
</dbReference>
<dbReference type="InterPro" id="IPR051829">
    <property type="entry name" value="Multiheme_Cytochr_ET"/>
</dbReference>
<sequence>MIFKKLVIGLASGLAITLGATIAQAADDSPAPTAPLYAAKGDQTCLKCHDDEKVSVILKTPHGVKTDVRTPAANHGCESCHGASPEHIASKGKDKAPTAVRFSGPNASPVAERNAVCLTCHENGNRMNWQGSQHAANDVACSSCHTVHAKKDPILVKTTQPDKCFTCHSQQRAESFQRSHHPVREGKVSCADCHNVHGSPGPKLVKEFTINETCYNCHAEKRGPMLFEHEPVRENCDNCHTPHGSSQAAMLTERQPYLCSGCHSDSTSASSGSFFGGHGSLPGGTAGVSNIMNNRSCLNCHSQIHGSNSSRGEGFLR</sequence>
<feature type="signal peptide" evidence="3">
    <location>
        <begin position="1"/>
        <end position="25"/>
    </location>
</feature>
<dbReference type="Gene3D" id="1.10.1130.10">
    <property type="entry name" value="Flavocytochrome C3, Chain A"/>
    <property type="match status" value="2"/>
</dbReference>
<evidence type="ECO:0000259" key="5">
    <source>
        <dbReference type="Pfam" id="PF22678"/>
    </source>
</evidence>
<evidence type="ECO:0000259" key="4">
    <source>
        <dbReference type="Pfam" id="PF09699"/>
    </source>
</evidence>